<evidence type="ECO:0000313" key="3">
    <source>
        <dbReference type="EMBL" id="TYS73670.1"/>
    </source>
</evidence>
<comment type="caution">
    <text evidence="3">The sequence shown here is derived from an EMBL/GenBank/DDBJ whole genome shotgun (WGS) entry which is preliminary data.</text>
</comment>
<evidence type="ECO:0000259" key="2">
    <source>
        <dbReference type="Pfam" id="PF13472"/>
    </source>
</evidence>
<dbReference type="Proteomes" id="UP000324517">
    <property type="component" value="Unassembled WGS sequence"/>
</dbReference>
<feature type="chain" id="PRO_5022878424" description="SGNH hydrolase-type esterase domain-containing protein" evidence="1">
    <location>
        <begin position="28"/>
        <end position="246"/>
    </location>
</feature>
<dbReference type="Pfam" id="PF13472">
    <property type="entry name" value="Lipase_GDSL_2"/>
    <property type="match status" value="1"/>
</dbReference>
<dbReference type="GO" id="GO:0004622">
    <property type="term" value="F:phosphatidylcholine lysophospholipase activity"/>
    <property type="evidence" value="ECO:0007669"/>
    <property type="project" value="TreeGrafter"/>
</dbReference>
<dbReference type="AlphaFoldDB" id="A0A5D4TD37"/>
<accession>A0A5D4TD37</accession>
<dbReference type="PANTHER" id="PTHR30383:SF27">
    <property type="entry name" value="SPORE GERMINATION LIPASE LIPC"/>
    <property type="match status" value="1"/>
</dbReference>
<proteinExistence type="predicted"/>
<evidence type="ECO:0000313" key="4">
    <source>
        <dbReference type="Proteomes" id="UP000324517"/>
    </source>
</evidence>
<evidence type="ECO:0000256" key="1">
    <source>
        <dbReference type="SAM" id="SignalP"/>
    </source>
</evidence>
<protein>
    <recommendedName>
        <fullName evidence="2">SGNH hydrolase-type esterase domain-containing protein</fullName>
    </recommendedName>
</protein>
<dbReference type="OrthoDB" id="26855at2"/>
<name>A0A5D4TD37_9BACI</name>
<reference evidence="3 4" key="1">
    <citation type="submission" date="2019-08" db="EMBL/GenBank/DDBJ databases">
        <title>Bacillus genomes from the desert of Cuatro Cienegas, Coahuila.</title>
        <authorList>
            <person name="Olmedo-Alvarez G."/>
        </authorList>
    </citation>
    <scope>NUCLEOTIDE SEQUENCE [LARGE SCALE GENOMIC DNA]</scope>
    <source>
        <strain evidence="3 4">CH98b_3T</strain>
    </source>
</reference>
<dbReference type="InterPro" id="IPR013830">
    <property type="entry name" value="SGNH_hydro"/>
</dbReference>
<organism evidence="3 4">
    <name type="scientific">Sutcliffiella horikoshii</name>
    <dbReference type="NCBI Taxonomy" id="79883"/>
    <lineage>
        <taxon>Bacteria</taxon>
        <taxon>Bacillati</taxon>
        <taxon>Bacillota</taxon>
        <taxon>Bacilli</taxon>
        <taxon>Bacillales</taxon>
        <taxon>Bacillaceae</taxon>
        <taxon>Sutcliffiella</taxon>
    </lineage>
</organism>
<feature type="domain" description="SGNH hydrolase-type esterase" evidence="2">
    <location>
        <begin position="37"/>
        <end position="230"/>
    </location>
</feature>
<dbReference type="EMBL" id="VTET01000002">
    <property type="protein sequence ID" value="TYS73670.1"/>
    <property type="molecule type" value="Genomic_DNA"/>
</dbReference>
<dbReference type="InterPro" id="IPR036514">
    <property type="entry name" value="SGNH_hydro_sf"/>
</dbReference>
<dbReference type="InterPro" id="IPR051532">
    <property type="entry name" value="Ester_Hydrolysis_Enzymes"/>
</dbReference>
<feature type="signal peptide" evidence="1">
    <location>
        <begin position="1"/>
        <end position="27"/>
    </location>
</feature>
<gene>
    <name evidence="3" type="ORF">FZC75_04890</name>
</gene>
<dbReference type="Gene3D" id="3.40.50.1110">
    <property type="entry name" value="SGNH hydrolase"/>
    <property type="match status" value="1"/>
</dbReference>
<sequence>MINMLKKWILVVMLIVSSFLIYPPATAESPGEITYIAIGDSLTAGLGSSEENYLRIHGFVPQFTKYLREKNNVTVENYGIPGLSSTGLLALLNADEALQNRLKTAGVISVSIGGNDFLQTIRSVPESEDETALNVRMEILKRTYQETYKLLRELNPDATIILLGLYNPYPEGHELADLGAKYAPLFNGFIEEYGAEAKTLVIDPYEAFEGKALEWTHISEDDIHPNDKGYTEIVRLMKGAYEKSLE</sequence>
<dbReference type="SUPFAM" id="SSF52266">
    <property type="entry name" value="SGNH hydrolase"/>
    <property type="match status" value="1"/>
</dbReference>
<keyword evidence="1" id="KW-0732">Signal</keyword>
<dbReference type="PANTHER" id="PTHR30383">
    <property type="entry name" value="THIOESTERASE 1/PROTEASE 1/LYSOPHOSPHOLIPASE L1"/>
    <property type="match status" value="1"/>
</dbReference>